<feature type="compositionally biased region" description="Low complexity" evidence="1">
    <location>
        <begin position="73"/>
        <end position="85"/>
    </location>
</feature>
<protein>
    <submittedName>
        <fullName evidence="2">Uncharacterized protein</fullName>
    </submittedName>
</protein>
<evidence type="ECO:0000313" key="2">
    <source>
        <dbReference type="EMBL" id="RYO77887.1"/>
    </source>
</evidence>
<name>A0ABY0GVD5_9PEZI</name>
<reference evidence="2 3" key="1">
    <citation type="submission" date="2018-06" db="EMBL/GenBank/DDBJ databases">
        <title>Complete Genomes of Monosporascus.</title>
        <authorList>
            <person name="Robinson A.J."/>
            <person name="Natvig D.O."/>
        </authorList>
    </citation>
    <scope>NUCLEOTIDE SEQUENCE [LARGE SCALE GENOMIC DNA]</scope>
    <source>
        <strain evidence="2 3">CBS 609.92</strain>
    </source>
</reference>
<evidence type="ECO:0000313" key="3">
    <source>
        <dbReference type="Proteomes" id="UP000294003"/>
    </source>
</evidence>
<accession>A0ABY0GVD5</accession>
<dbReference type="Proteomes" id="UP000294003">
    <property type="component" value="Unassembled WGS sequence"/>
</dbReference>
<feature type="compositionally biased region" description="Polar residues" evidence="1">
    <location>
        <begin position="60"/>
        <end position="72"/>
    </location>
</feature>
<keyword evidence="3" id="KW-1185">Reference proteome</keyword>
<organism evidence="2 3">
    <name type="scientific">Monosporascus cannonballus</name>
    <dbReference type="NCBI Taxonomy" id="155416"/>
    <lineage>
        <taxon>Eukaryota</taxon>
        <taxon>Fungi</taxon>
        <taxon>Dikarya</taxon>
        <taxon>Ascomycota</taxon>
        <taxon>Pezizomycotina</taxon>
        <taxon>Sordariomycetes</taxon>
        <taxon>Xylariomycetidae</taxon>
        <taxon>Xylariales</taxon>
        <taxon>Xylariales incertae sedis</taxon>
        <taxon>Monosporascus</taxon>
    </lineage>
</organism>
<sequence length="120" mass="13042">MLSGIPRLPPRPAHRRSQSSCPSEASTVRCDKSRTPSWTPSDEGSAAEFDNIDLFEGASRPSNRATTTVTSRSSFGGESGFFQESQKGDARRHAKLCEGFAGRHGSVRAVWKTYHAEIGT</sequence>
<proteinExistence type="predicted"/>
<dbReference type="EMBL" id="QJNS01000422">
    <property type="protein sequence ID" value="RYO77887.1"/>
    <property type="molecule type" value="Genomic_DNA"/>
</dbReference>
<feature type="region of interest" description="Disordered" evidence="1">
    <location>
        <begin position="1"/>
        <end position="88"/>
    </location>
</feature>
<comment type="caution">
    <text evidence="2">The sequence shown here is derived from an EMBL/GenBank/DDBJ whole genome shotgun (WGS) entry which is preliminary data.</text>
</comment>
<evidence type="ECO:0000256" key="1">
    <source>
        <dbReference type="SAM" id="MobiDB-lite"/>
    </source>
</evidence>
<gene>
    <name evidence="2" type="ORF">DL762_008985</name>
</gene>